<organism evidence="1 2">
    <name type="scientific">Salegentibacter echinorum</name>
    <dbReference type="NCBI Taxonomy" id="1073325"/>
    <lineage>
        <taxon>Bacteria</taxon>
        <taxon>Pseudomonadati</taxon>
        <taxon>Bacteroidota</taxon>
        <taxon>Flavobacteriia</taxon>
        <taxon>Flavobacteriales</taxon>
        <taxon>Flavobacteriaceae</taxon>
        <taxon>Salegentibacter</taxon>
    </lineage>
</organism>
<evidence type="ECO:0000313" key="2">
    <source>
        <dbReference type="Proteomes" id="UP000183945"/>
    </source>
</evidence>
<reference evidence="2" key="1">
    <citation type="submission" date="2016-11" db="EMBL/GenBank/DDBJ databases">
        <authorList>
            <person name="Varghese N."/>
            <person name="Submissions S."/>
        </authorList>
    </citation>
    <scope>NUCLEOTIDE SEQUENCE [LARGE SCALE GENOMIC DNA]</scope>
    <source>
        <strain evidence="2">DSM 24579</strain>
    </source>
</reference>
<dbReference type="Proteomes" id="UP000183945">
    <property type="component" value="Unassembled WGS sequence"/>
</dbReference>
<dbReference type="EMBL" id="FQVT01000005">
    <property type="protein sequence ID" value="SHG16004.1"/>
    <property type="molecule type" value="Genomic_DNA"/>
</dbReference>
<dbReference type="PROSITE" id="PS51257">
    <property type="entry name" value="PROKAR_LIPOPROTEIN"/>
    <property type="match status" value="1"/>
</dbReference>
<keyword evidence="2" id="KW-1185">Reference proteome</keyword>
<protein>
    <submittedName>
        <fullName evidence="1">Uncharacterized protein</fullName>
    </submittedName>
</protein>
<dbReference type="RefSeq" id="WP_072879450.1">
    <property type="nucleotide sequence ID" value="NZ_FQVT01000005.1"/>
</dbReference>
<proteinExistence type="predicted"/>
<dbReference type="OrthoDB" id="1073285at2"/>
<dbReference type="STRING" id="1073325.SAMN05444483_105173"/>
<dbReference type="AlphaFoldDB" id="A0A1M5HJ67"/>
<sequence>MKLNYLLIIIFIITLSSCGSSNRKLNNDTDQWRYEIEPVNVGTQGTYLVKAWTYAKKPEKAIKQAKKNAVHCIIFRGFSSKNRVSGQKPLADSNSEIEHKAFFKEFFKEGGRYLKFATTSNDGSIAPGDFRKVGKEYKVGVIVSVSVSQLRKDLEDANIIKKLSAGF</sequence>
<gene>
    <name evidence="1" type="ORF">SAMN05444483_105173</name>
</gene>
<name>A0A1M5HJ67_SALEC</name>
<accession>A0A1M5HJ67</accession>
<evidence type="ECO:0000313" key="1">
    <source>
        <dbReference type="EMBL" id="SHG16004.1"/>
    </source>
</evidence>